<dbReference type="FunCoup" id="A0A0D2GE57">
    <property type="interactions" value="174"/>
</dbReference>
<feature type="transmembrane region" description="Helical" evidence="8">
    <location>
        <begin position="125"/>
        <end position="149"/>
    </location>
</feature>
<dbReference type="OrthoDB" id="9805563at2"/>
<keyword evidence="6 8" id="KW-1133">Transmembrane helix</keyword>
<evidence type="ECO:0000256" key="2">
    <source>
        <dbReference type="ARBA" id="ARBA00010145"/>
    </source>
</evidence>
<name>A0A0D2GE57_9BACT</name>
<proteinExistence type="inferred from homology"/>
<accession>A0A0D2GE57</accession>
<protein>
    <recommendedName>
        <fullName evidence="11">Transporter</fullName>
    </recommendedName>
</protein>
<feature type="transmembrane region" description="Helical" evidence="8">
    <location>
        <begin position="62"/>
        <end position="82"/>
    </location>
</feature>
<comment type="similarity">
    <text evidence="2">Belongs to the auxin efflux carrier (TC 2.A.69) family.</text>
</comment>
<evidence type="ECO:0008006" key="11">
    <source>
        <dbReference type="Google" id="ProtNLM"/>
    </source>
</evidence>
<gene>
    <name evidence="9" type="ORF">X474_15015</name>
</gene>
<keyword evidence="3" id="KW-0813">Transport</keyword>
<feature type="transmembrane region" description="Helical" evidence="8">
    <location>
        <begin position="6"/>
        <end position="25"/>
    </location>
</feature>
<keyword evidence="10" id="KW-1185">Reference proteome</keyword>
<dbReference type="STRING" id="1429043.X474_15015"/>
<evidence type="ECO:0000256" key="7">
    <source>
        <dbReference type="ARBA" id="ARBA00023136"/>
    </source>
</evidence>
<dbReference type="Gene3D" id="1.20.1530.20">
    <property type="match status" value="1"/>
</dbReference>
<evidence type="ECO:0000256" key="5">
    <source>
        <dbReference type="ARBA" id="ARBA00022692"/>
    </source>
</evidence>
<dbReference type="Pfam" id="PF03547">
    <property type="entry name" value="Mem_trans"/>
    <property type="match status" value="1"/>
</dbReference>
<keyword evidence="5 8" id="KW-0812">Transmembrane</keyword>
<dbReference type="AlphaFoldDB" id="A0A0D2GE57"/>
<evidence type="ECO:0000313" key="9">
    <source>
        <dbReference type="EMBL" id="KIX13287.1"/>
    </source>
</evidence>
<dbReference type="PANTHER" id="PTHR36838">
    <property type="entry name" value="AUXIN EFFLUX CARRIER FAMILY PROTEIN"/>
    <property type="match status" value="1"/>
</dbReference>
<feature type="transmembrane region" description="Helical" evidence="8">
    <location>
        <begin position="283"/>
        <end position="304"/>
    </location>
</feature>
<evidence type="ECO:0000256" key="8">
    <source>
        <dbReference type="SAM" id="Phobius"/>
    </source>
</evidence>
<dbReference type="RefSeq" id="WP_044349615.1">
    <property type="nucleotide sequence ID" value="NZ_AZAC01000017.1"/>
</dbReference>
<keyword evidence="4" id="KW-1003">Cell membrane</keyword>
<reference evidence="9 10" key="1">
    <citation type="submission" date="2013-11" db="EMBL/GenBank/DDBJ databases">
        <title>Metagenomic analysis of a methanogenic consortium involved in long chain n-alkane degradation.</title>
        <authorList>
            <person name="Davidova I.A."/>
            <person name="Callaghan A.V."/>
            <person name="Wawrik B."/>
            <person name="Pruitt S."/>
            <person name="Marks C."/>
            <person name="Duncan K.E."/>
            <person name="Suflita J.M."/>
        </authorList>
    </citation>
    <scope>NUCLEOTIDE SEQUENCE [LARGE SCALE GENOMIC DNA]</scope>
    <source>
        <strain evidence="9 10">SPR</strain>
    </source>
</reference>
<evidence type="ECO:0000256" key="6">
    <source>
        <dbReference type="ARBA" id="ARBA00022989"/>
    </source>
</evidence>
<evidence type="ECO:0000313" key="10">
    <source>
        <dbReference type="Proteomes" id="UP000032233"/>
    </source>
</evidence>
<feature type="transmembrane region" description="Helical" evidence="8">
    <location>
        <begin position="248"/>
        <end position="271"/>
    </location>
</feature>
<feature type="transmembrane region" description="Helical" evidence="8">
    <location>
        <begin position="102"/>
        <end position="119"/>
    </location>
</feature>
<evidence type="ECO:0000256" key="4">
    <source>
        <dbReference type="ARBA" id="ARBA00022475"/>
    </source>
</evidence>
<organism evidence="9 10">
    <name type="scientific">Dethiosulfatarculus sandiegensis</name>
    <dbReference type="NCBI Taxonomy" id="1429043"/>
    <lineage>
        <taxon>Bacteria</taxon>
        <taxon>Pseudomonadati</taxon>
        <taxon>Thermodesulfobacteriota</taxon>
        <taxon>Desulfarculia</taxon>
        <taxon>Desulfarculales</taxon>
        <taxon>Desulfarculaceae</taxon>
        <taxon>Dethiosulfatarculus</taxon>
    </lineage>
</organism>
<dbReference type="InterPro" id="IPR004776">
    <property type="entry name" value="Mem_transp_PIN-like"/>
</dbReference>
<feature type="transmembrane region" description="Helical" evidence="8">
    <location>
        <begin position="223"/>
        <end position="242"/>
    </location>
</feature>
<dbReference type="GO" id="GO:0055085">
    <property type="term" value="P:transmembrane transport"/>
    <property type="evidence" value="ECO:0007669"/>
    <property type="project" value="InterPro"/>
</dbReference>
<dbReference type="GO" id="GO:0005886">
    <property type="term" value="C:plasma membrane"/>
    <property type="evidence" value="ECO:0007669"/>
    <property type="project" value="UniProtKB-SubCell"/>
</dbReference>
<comment type="subcellular location">
    <subcellularLocation>
        <location evidence="1">Cell membrane</location>
        <topology evidence="1">Multi-pass membrane protein</topology>
    </subcellularLocation>
</comment>
<feature type="transmembrane region" description="Helical" evidence="8">
    <location>
        <begin position="161"/>
        <end position="182"/>
    </location>
</feature>
<dbReference type="InParanoid" id="A0A0D2GE57"/>
<dbReference type="EMBL" id="AZAC01000017">
    <property type="protein sequence ID" value="KIX13287.1"/>
    <property type="molecule type" value="Genomic_DNA"/>
</dbReference>
<dbReference type="Proteomes" id="UP000032233">
    <property type="component" value="Unassembled WGS sequence"/>
</dbReference>
<comment type="caution">
    <text evidence="9">The sequence shown here is derived from an EMBL/GenBank/DDBJ whole genome shotgun (WGS) entry which is preliminary data.</text>
</comment>
<keyword evidence="7 8" id="KW-0472">Membrane</keyword>
<feature type="transmembrane region" description="Helical" evidence="8">
    <location>
        <begin position="37"/>
        <end position="56"/>
    </location>
</feature>
<sequence>MQIIASIAPIFIVILFGVIGGKRGLIPESFQKPANKLAFNFAFPALLINAIGRTHVSDFWQPVQLAITMGAMLFCWLVSWQLSRVFFKNNESTRPTWIQTSVHGNYGFVGLAVILYALGDPGVAASGLLVGVMSILQNAITVITLSYLAGTKAKPLEQVKAIATNPIIIAILIGLTISFLGIDISGVVGRTLKIMGGMGVPLALLIIGAKLGETRIKAPLPMLALPMLMKLFILPALAWGLLSMFGYSGLLLTTAVLIVASPTATLSVVFADQMGGDSDFASTMVSLTTALSALTFSLWLMVLVP</sequence>
<evidence type="ECO:0000256" key="3">
    <source>
        <dbReference type="ARBA" id="ARBA00022448"/>
    </source>
</evidence>
<evidence type="ECO:0000256" key="1">
    <source>
        <dbReference type="ARBA" id="ARBA00004651"/>
    </source>
</evidence>
<dbReference type="InterPro" id="IPR038770">
    <property type="entry name" value="Na+/solute_symporter_sf"/>
</dbReference>